<dbReference type="Gene3D" id="3.30.420.40">
    <property type="match status" value="2"/>
</dbReference>
<evidence type="ECO:0000313" key="2">
    <source>
        <dbReference type="EMBL" id="CEA06892.1"/>
    </source>
</evidence>
<evidence type="ECO:0000256" key="1">
    <source>
        <dbReference type="ARBA" id="ARBA00006479"/>
    </source>
</evidence>
<dbReference type="PATRIC" id="fig|1461584.3.peg.192"/>
<proteinExistence type="inferred from homology"/>
<dbReference type="InterPro" id="IPR000600">
    <property type="entry name" value="ROK"/>
</dbReference>
<dbReference type="EMBL" id="LN483070">
    <property type="protein sequence ID" value="CEA06892.1"/>
    <property type="molecule type" value="Genomic_DNA"/>
</dbReference>
<gene>
    <name evidence="2" type="primary">glkA_1</name>
    <name evidence="2" type="ORF">BN1051_00196</name>
</gene>
<dbReference type="AlphaFoldDB" id="A0A078MN97"/>
<accession>A0A078MN97</accession>
<reference evidence="2" key="1">
    <citation type="submission" date="2014-07" db="EMBL/GenBank/DDBJ databases">
        <authorList>
            <person name="Urmite Genomes Urmite Genomes"/>
        </authorList>
    </citation>
    <scope>NUCLEOTIDE SEQUENCE</scope>
    <source>
        <strain evidence="2">11W110_air</strain>
    </source>
</reference>
<dbReference type="InterPro" id="IPR043129">
    <property type="entry name" value="ATPase_NBD"/>
</dbReference>
<name>A0A078MN97_9MICC</name>
<sequence>MPYVIGLDLGGTKTAAGVVDGEGGVVLSRTVPTPARDGAGAVLAAAAELVRALQEDAARRGLPVVALGIGSAGVIDSGRGVVVSATDAIPGWAGTRLTAELTARTGLPAVALNDVHAHAVGESWLGTGAGMPGVLFVGMGTGVGGGYVLQGKCLEGSTFTAGHVGHFASPFAWEAGVPLPCSCGGAGHVEAIASGPAIFGLYSRLRGASAGATADGAATDGPVDTRGVYRLAADGDPAAAEAIRRGAVAAGSAIGGLANILDPAVVVVGGGLAFAGPLWWTPMEAAARAELLRPLAGLPIVPAQLGETAAIRGAARRALALLPVPEGSHA</sequence>
<comment type="similarity">
    <text evidence="1">Belongs to the ROK (NagC/XylR) family.</text>
</comment>
<dbReference type="GO" id="GO:0016301">
    <property type="term" value="F:kinase activity"/>
    <property type="evidence" value="ECO:0007669"/>
    <property type="project" value="UniProtKB-KW"/>
</dbReference>
<dbReference type="PANTHER" id="PTHR18964:SF169">
    <property type="entry name" value="N-ACETYLMANNOSAMINE KINASE"/>
    <property type="match status" value="1"/>
</dbReference>
<dbReference type="Pfam" id="PF00480">
    <property type="entry name" value="ROK"/>
    <property type="match status" value="1"/>
</dbReference>
<keyword evidence="2" id="KW-0418">Kinase</keyword>
<organism evidence="2">
    <name type="scientific">Arthrobacter saudimassiliensis</name>
    <dbReference type="NCBI Taxonomy" id="1461584"/>
    <lineage>
        <taxon>Bacteria</taxon>
        <taxon>Bacillati</taxon>
        <taxon>Actinomycetota</taxon>
        <taxon>Actinomycetes</taxon>
        <taxon>Micrococcales</taxon>
        <taxon>Micrococcaceae</taxon>
        <taxon>Arthrobacter</taxon>
    </lineage>
</organism>
<keyword evidence="2" id="KW-0808">Transferase</keyword>
<protein>
    <submittedName>
        <fullName evidence="2">Glucokinase</fullName>
    </submittedName>
</protein>
<dbReference type="SUPFAM" id="SSF53067">
    <property type="entry name" value="Actin-like ATPase domain"/>
    <property type="match status" value="1"/>
</dbReference>
<dbReference type="PANTHER" id="PTHR18964">
    <property type="entry name" value="ROK (REPRESSOR, ORF, KINASE) FAMILY"/>
    <property type="match status" value="1"/>
</dbReference>